<dbReference type="InterPro" id="IPR014917">
    <property type="entry name" value="DUF1800"/>
</dbReference>
<evidence type="ECO:0000313" key="2">
    <source>
        <dbReference type="Proteomes" id="UP000439983"/>
    </source>
</evidence>
<sequence length="462" mass="51396">MEGCVVSKARPADLSIALNRFGLGARYEEAPPSEARAFLLDQFNLYQETPSPFASARSASEIFADFARARQDLRAMDEAPRMAAGMRLRKRGRRLYRDEVEMRVISALVTRAPFIERLVHFWSNHFAISADKPELVVLAGAFEREVIRPHVLGRFEDMLVAAEQHPAMQIFLDQVSSIGPGSSRAKRDAKAKKAKQRGVNENLAREILELHTLGARSGYTQKDVTEFALALTGWSVTRSEHGRPGSFLFKPQWHEPGERVIISKVYPQDGDGQARAVLAYLAKAEATATHLATKLARHFIADDPPSSAVEKLKISFLETSGDLPSVYRTLIDMPEAWDPRPRKFKTPWEWIISALRGLGWTEPGNVDAAQLLRQLGQPAWQPRSPAGYDDVAASWVAPDALMRRVKISQRLALTANVLDARSLARNLQAGTLSDRTLAEVSRADSVIVGTTLVLVSPEFQRR</sequence>
<proteinExistence type="predicted"/>
<dbReference type="Pfam" id="PF08811">
    <property type="entry name" value="DUF1800"/>
    <property type="match status" value="1"/>
</dbReference>
<reference evidence="1 2" key="1">
    <citation type="journal article" date="2013" name="Genome Biol.">
        <title>Comparative genomics of the core and accessory genomes of 48 Sinorhizobium strains comprising five genospecies.</title>
        <authorList>
            <person name="Sugawara M."/>
            <person name="Epstein B."/>
            <person name="Badgley B.D."/>
            <person name="Unno T."/>
            <person name="Xu L."/>
            <person name="Reese J."/>
            <person name="Gyaneshwar P."/>
            <person name="Denny R."/>
            <person name="Mudge J."/>
            <person name="Bharti A.K."/>
            <person name="Farmer A.D."/>
            <person name="May G.D."/>
            <person name="Woodward J.E."/>
            <person name="Medigue C."/>
            <person name="Vallenet D."/>
            <person name="Lajus A."/>
            <person name="Rouy Z."/>
            <person name="Martinez-Vaz B."/>
            <person name="Tiffin P."/>
            <person name="Young N.D."/>
            <person name="Sadowsky M.J."/>
        </authorList>
    </citation>
    <scope>NUCLEOTIDE SEQUENCE [LARGE SCALE GENOMIC DNA]</scope>
    <source>
        <strain evidence="1 2">USDA4894</strain>
    </source>
</reference>
<gene>
    <name evidence="1" type="ORF">GHK62_07550</name>
</gene>
<accession>A0A6N7LD51</accession>
<dbReference type="Proteomes" id="UP000439983">
    <property type="component" value="Unassembled WGS sequence"/>
</dbReference>
<comment type="caution">
    <text evidence="1">The sequence shown here is derived from an EMBL/GenBank/DDBJ whole genome shotgun (WGS) entry which is preliminary data.</text>
</comment>
<dbReference type="EMBL" id="WITC01000033">
    <property type="protein sequence ID" value="MQX14624.1"/>
    <property type="molecule type" value="Genomic_DNA"/>
</dbReference>
<keyword evidence="2" id="KW-1185">Reference proteome</keyword>
<dbReference type="AlphaFoldDB" id="A0A6N7LD51"/>
<dbReference type="OrthoDB" id="9772295at2"/>
<name>A0A6N7LD51_SINTE</name>
<protein>
    <submittedName>
        <fullName evidence="1">DUF1800 family protein</fullName>
    </submittedName>
</protein>
<organism evidence="1 2">
    <name type="scientific">Sinorhizobium terangae</name>
    <dbReference type="NCBI Taxonomy" id="110322"/>
    <lineage>
        <taxon>Bacteria</taxon>
        <taxon>Pseudomonadati</taxon>
        <taxon>Pseudomonadota</taxon>
        <taxon>Alphaproteobacteria</taxon>
        <taxon>Hyphomicrobiales</taxon>
        <taxon>Rhizobiaceae</taxon>
        <taxon>Sinorhizobium/Ensifer group</taxon>
        <taxon>Sinorhizobium</taxon>
    </lineage>
</organism>
<evidence type="ECO:0000313" key="1">
    <source>
        <dbReference type="EMBL" id="MQX14624.1"/>
    </source>
</evidence>